<dbReference type="InterPro" id="IPR036671">
    <property type="entry name" value="DPH_MB_sf"/>
</dbReference>
<dbReference type="PRINTS" id="PR00625">
    <property type="entry name" value="JDOMAIN"/>
</dbReference>
<dbReference type="GO" id="GO:0017183">
    <property type="term" value="P:protein histidyl modification to diphthamide"/>
    <property type="evidence" value="ECO:0007669"/>
    <property type="project" value="InterPro"/>
</dbReference>
<name>A0AAN9YPT1_9PEZI</name>
<feature type="region of interest" description="Disordered" evidence="12">
    <location>
        <begin position="45"/>
        <end position="78"/>
    </location>
</feature>
<evidence type="ECO:0000256" key="9">
    <source>
        <dbReference type="ARBA" id="ARBA00022833"/>
    </source>
</evidence>
<dbReference type="Gene3D" id="3.10.660.10">
    <property type="entry name" value="DPH Zinc finger"/>
    <property type="match status" value="1"/>
</dbReference>
<comment type="subcellular location">
    <subcellularLocation>
        <location evidence="3">Cytoplasm</location>
    </subcellularLocation>
    <subcellularLocation>
        <location evidence="2">Nucleus</location>
    </subcellularLocation>
</comment>
<keyword evidence="10" id="KW-0408">Iron</keyword>
<evidence type="ECO:0000256" key="12">
    <source>
        <dbReference type="SAM" id="MobiDB-lite"/>
    </source>
</evidence>
<dbReference type="SMART" id="SM00271">
    <property type="entry name" value="DnaJ"/>
    <property type="match status" value="1"/>
</dbReference>
<evidence type="ECO:0000256" key="2">
    <source>
        <dbReference type="ARBA" id="ARBA00004123"/>
    </source>
</evidence>
<feature type="compositionally biased region" description="Low complexity" evidence="12">
    <location>
        <begin position="109"/>
        <end position="120"/>
    </location>
</feature>
<evidence type="ECO:0000256" key="11">
    <source>
        <dbReference type="ARBA" id="ARBA00023242"/>
    </source>
</evidence>
<comment type="pathway">
    <text evidence="4">Protein modification; peptidyl-diphthamide biosynthesis.</text>
</comment>
<evidence type="ECO:0000259" key="13">
    <source>
        <dbReference type="PROSITE" id="PS50076"/>
    </source>
</evidence>
<evidence type="ECO:0000256" key="5">
    <source>
        <dbReference type="ARBA" id="ARBA00006169"/>
    </source>
</evidence>
<dbReference type="Gene3D" id="1.10.287.110">
    <property type="entry name" value="DnaJ domain"/>
    <property type="match status" value="1"/>
</dbReference>
<evidence type="ECO:0000256" key="10">
    <source>
        <dbReference type="ARBA" id="ARBA00023004"/>
    </source>
</evidence>
<dbReference type="EMBL" id="JAKJXP020000035">
    <property type="protein sequence ID" value="KAK7752706.1"/>
    <property type="molecule type" value="Genomic_DNA"/>
</dbReference>
<evidence type="ECO:0000259" key="14">
    <source>
        <dbReference type="PROSITE" id="PS51074"/>
    </source>
</evidence>
<feature type="domain" description="J" evidence="13">
    <location>
        <begin position="10"/>
        <end position="103"/>
    </location>
</feature>
<reference evidence="15 16" key="1">
    <citation type="submission" date="2024-02" db="EMBL/GenBank/DDBJ databases">
        <title>De novo assembly and annotation of 12 fungi associated with fruit tree decline syndrome in Ontario, Canada.</title>
        <authorList>
            <person name="Sulman M."/>
            <person name="Ellouze W."/>
            <person name="Ilyukhin E."/>
        </authorList>
    </citation>
    <scope>NUCLEOTIDE SEQUENCE [LARGE SCALE GENOMIC DNA]</scope>
    <source>
        <strain evidence="15 16">M11/M66-122</strain>
    </source>
</reference>
<evidence type="ECO:0000256" key="4">
    <source>
        <dbReference type="ARBA" id="ARBA00005156"/>
    </source>
</evidence>
<dbReference type="InterPro" id="IPR036869">
    <property type="entry name" value="J_dom_sf"/>
</dbReference>
<dbReference type="SUPFAM" id="SSF144217">
    <property type="entry name" value="CSL zinc finger"/>
    <property type="match status" value="1"/>
</dbReference>
<dbReference type="GO" id="GO:0005737">
    <property type="term" value="C:cytoplasm"/>
    <property type="evidence" value="ECO:0007669"/>
    <property type="project" value="UniProtKB-SubCell"/>
</dbReference>
<dbReference type="GO" id="GO:0005634">
    <property type="term" value="C:nucleus"/>
    <property type="evidence" value="ECO:0007669"/>
    <property type="project" value="UniProtKB-SubCell"/>
</dbReference>
<organism evidence="15 16">
    <name type="scientific">Diatrype stigma</name>
    <dbReference type="NCBI Taxonomy" id="117547"/>
    <lineage>
        <taxon>Eukaryota</taxon>
        <taxon>Fungi</taxon>
        <taxon>Dikarya</taxon>
        <taxon>Ascomycota</taxon>
        <taxon>Pezizomycotina</taxon>
        <taxon>Sordariomycetes</taxon>
        <taxon>Xylariomycetidae</taxon>
        <taxon>Xylariales</taxon>
        <taxon>Diatrypaceae</taxon>
        <taxon>Diatrype</taxon>
    </lineage>
</organism>
<evidence type="ECO:0000256" key="3">
    <source>
        <dbReference type="ARBA" id="ARBA00004496"/>
    </source>
</evidence>
<dbReference type="PROSITE" id="PS51074">
    <property type="entry name" value="DPH_MB"/>
    <property type="match status" value="1"/>
</dbReference>
<evidence type="ECO:0000313" key="16">
    <source>
        <dbReference type="Proteomes" id="UP001320420"/>
    </source>
</evidence>
<keyword evidence="9" id="KW-0862">Zinc</keyword>
<dbReference type="Proteomes" id="UP001320420">
    <property type="component" value="Unassembled WGS sequence"/>
</dbReference>
<dbReference type="CDD" id="cd06257">
    <property type="entry name" value="DnaJ"/>
    <property type="match status" value="1"/>
</dbReference>
<dbReference type="PANTHER" id="PTHR21454:SF46">
    <property type="entry name" value="DIPHTHAMIDE BIOSYNTHESIS PROTEIN 4"/>
    <property type="match status" value="1"/>
</dbReference>
<keyword evidence="7" id="KW-0963">Cytoplasm</keyword>
<keyword evidence="8" id="KW-0479">Metal-binding</keyword>
<feature type="region of interest" description="Disordered" evidence="12">
    <location>
        <begin position="105"/>
        <end position="132"/>
    </location>
</feature>
<evidence type="ECO:0000256" key="8">
    <source>
        <dbReference type="ARBA" id="ARBA00022723"/>
    </source>
</evidence>
<evidence type="ECO:0000256" key="6">
    <source>
        <dbReference type="ARBA" id="ARBA00021797"/>
    </source>
</evidence>
<sequence>MAFASDDGLTHYEILAITPKHLEGQSAPAQATVVKKAYHRALLRHHPDKTKAQAAVPSQGSSAKPSPRPQSSSTTTAYTVDQITEAYSVLSDRKRRDEYNRTLFLQQQKTASASTSSNSSNGGGAGSKSSSATWSFRTGVETADLDDLGFDERTGTYYRSCRCGNARGYRFEDADLEECEAEGVLMVGCADCSLWLRVLFAPAGDDDGGGGGGGDHREEEGKTVANQQQQQQKNNREVAGGGGGETANRGFKVNWSFSLGISVGASVSASAGSRQ</sequence>
<proteinExistence type="inferred from homology"/>
<dbReference type="GO" id="GO:0046872">
    <property type="term" value="F:metal ion binding"/>
    <property type="evidence" value="ECO:0007669"/>
    <property type="project" value="UniProtKB-KW"/>
</dbReference>
<accession>A0AAN9YPT1</accession>
<dbReference type="PANTHER" id="PTHR21454">
    <property type="entry name" value="DPH3 HOMOLOG-RELATED"/>
    <property type="match status" value="1"/>
</dbReference>
<dbReference type="InterPro" id="IPR001623">
    <property type="entry name" value="DnaJ_domain"/>
</dbReference>
<comment type="caution">
    <text evidence="15">The sequence shown here is derived from an EMBL/GenBank/DDBJ whole genome shotgun (WGS) entry which is preliminary data.</text>
</comment>
<dbReference type="SUPFAM" id="SSF46565">
    <property type="entry name" value="Chaperone J-domain"/>
    <property type="match status" value="1"/>
</dbReference>
<comment type="function">
    <text evidence="1">Required for the first step of diphthamide biosynthesis, the transfer of 3-amino-3-carboxypropyl from S-adenosyl-L-methionine to a histidine residue. Diphthamide is a post-translational modification of histidine which occurs in elongation factor 2.</text>
</comment>
<evidence type="ECO:0000313" key="15">
    <source>
        <dbReference type="EMBL" id="KAK7752706.1"/>
    </source>
</evidence>
<feature type="region of interest" description="Disordered" evidence="12">
    <location>
        <begin position="206"/>
        <end position="248"/>
    </location>
</feature>
<keyword evidence="11" id="KW-0539">Nucleus</keyword>
<dbReference type="AlphaFoldDB" id="A0AAN9YPT1"/>
<comment type="similarity">
    <text evidence="5">Belongs to the DPH4 family.</text>
</comment>
<evidence type="ECO:0000256" key="1">
    <source>
        <dbReference type="ARBA" id="ARBA00003474"/>
    </source>
</evidence>
<dbReference type="InterPro" id="IPR007872">
    <property type="entry name" value="DPH_MB_dom"/>
</dbReference>
<feature type="domain" description="DPH-type MB" evidence="14">
    <location>
        <begin position="139"/>
        <end position="201"/>
    </location>
</feature>
<evidence type="ECO:0000256" key="7">
    <source>
        <dbReference type="ARBA" id="ARBA00022490"/>
    </source>
</evidence>
<dbReference type="Pfam" id="PF05207">
    <property type="entry name" value="Zn_ribbon_CSL"/>
    <property type="match status" value="1"/>
</dbReference>
<dbReference type="InterPro" id="IPR044248">
    <property type="entry name" value="DPH3/4-like"/>
</dbReference>
<keyword evidence="16" id="KW-1185">Reference proteome</keyword>
<dbReference type="PROSITE" id="PS50076">
    <property type="entry name" value="DNAJ_2"/>
    <property type="match status" value="1"/>
</dbReference>
<gene>
    <name evidence="15" type="ORF">SLS62_005258</name>
</gene>
<protein>
    <recommendedName>
        <fullName evidence="6">Diphthamide biosynthesis protein 4</fullName>
    </recommendedName>
</protein>